<gene>
    <name evidence="2" type="ORF">AT9943_LOCUS20340</name>
</gene>
<proteinExistence type="predicted"/>
<reference evidence="2 3" key="1">
    <citation type="submission" date="2020-09" db="EMBL/GenBank/DDBJ databases">
        <authorList>
            <person name="Ashkenazy H."/>
        </authorList>
    </citation>
    <scope>NUCLEOTIDE SEQUENCE [LARGE SCALE GENOMIC DNA]</scope>
    <source>
        <strain evidence="3">cv. Cdm-0</strain>
    </source>
</reference>
<dbReference type="EMBL" id="LR881470">
    <property type="protein sequence ID" value="CAD5332961.1"/>
    <property type="molecule type" value="Genomic_DNA"/>
</dbReference>
<evidence type="ECO:0000313" key="3">
    <source>
        <dbReference type="Proteomes" id="UP000516314"/>
    </source>
</evidence>
<accession>A0A7G2FDR3</accession>
<sequence>MTCTCHVFDIEKIPRKHVAKAVMSQDIDDGLLVHHYYTKSHMYVAYPESIKRIDELSDLSKIPSDVIGQTCLHLEVQQKTRKT</sequence>
<dbReference type="SMART" id="SM00575">
    <property type="entry name" value="ZnF_PMZ"/>
    <property type="match status" value="1"/>
</dbReference>
<dbReference type="GO" id="GO:0008270">
    <property type="term" value="F:zinc ion binding"/>
    <property type="evidence" value="ECO:0007669"/>
    <property type="project" value="InterPro"/>
</dbReference>
<dbReference type="Proteomes" id="UP000516314">
    <property type="component" value="Chromosome 5"/>
</dbReference>
<evidence type="ECO:0000313" key="2">
    <source>
        <dbReference type="EMBL" id="CAD5332961.1"/>
    </source>
</evidence>
<protein>
    <submittedName>
        <fullName evidence="2">(thale cress) hypothetical protein</fullName>
    </submittedName>
</protein>
<dbReference type="AlphaFoldDB" id="A0A7G2FDR3"/>
<organism evidence="2 3">
    <name type="scientific">Arabidopsis thaliana</name>
    <name type="common">Mouse-ear cress</name>
    <dbReference type="NCBI Taxonomy" id="3702"/>
    <lineage>
        <taxon>Eukaryota</taxon>
        <taxon>Viridiplantae</taxon>
        <taxon>Streptophyta</taxon>
        <taxon>Embryophyta</taxon>
        <taxon>Tracheophyta</taxon>
        <taxon>Spermatophyta</taxon>
        <taxon>Magnoliopsida</taxon>
        <taxon>eudicotyledons</taxon>
        <taxon>Gunneridae</taxon>
        <taxon>Pentapetalae</taxon>
        <taxon>rosids</taxon>
        <taxon>malvids</taxon>
        <taxon>Brassicales</taxon>
        <taxon>Brassicaceae</taxon>
        <taxon>Camelineae</taxon>
        <taxon>Arabidopsis</taxon>
    </lineage>
</organism>
<name>A0A7G2FDR3_ARATH</name>
<dbReference type="InterPro" id="IPR006564">
    <property type="entry name" value="Znf_PMZ"/>
</dbReference>
<evidence type="ECO:0000259" key="1">
    <source>
        <dbReference type="SMART" id="SM00575"/>
    </source>
</evidence>
<feature type="domain" description="Zinc finger PMZ-type" evidence="1">
    <location>
        <begin position="1"/>
        <end position="28"/>
    </location>
</feature>